<dbReference type="SUPFAM" id="SSF63737">
    <property type="entry name" value="Leukotriene A4 hydrolase N-terminal domain"/>
    <property type="match status" value="1"/>
</dbReference>
<accession>A0A0T6AVZ4</accession>
<dbReference type="OrthoDB" id="79562at2759"/>
<gene>
    <name evidence="2" type="ORF">AMK59_8559</name>
</gene>
<keyword evidence="3" id="KW-1185">Reference proteome</keyword>
<dbReference type="Proteomes" id="UP000051574">
    <property type="component" value="Unassembled WGS sequence"/>
</dbReference>
<dbReference type="AlphaFoldDB" id="A0A0T6AVZ4"/>
<protein>
    <submittedName>
        <fullName evidence="2">Peptidase</fullName>
    </submittedName>
</protein>
<evidence type="ECO:0000259" key="1">
    <source>
        <dbReference type="Pfam" id="PF17900"/>
    </source>
</evidence>
<dbReference type="InterPro" id="IPR045357">
    <property type="entry name" value="Aminopeptidase_N-like_N"/>
</dbReference>
<dbReference type="GO" id="GO:0043171">
    <property type="term" value="P:peptide catabolic process"/>
    <property type="evidence" value="ECO:0007669"/>
    <property type="project" value="TreeGrafter"/>
</dbReference>
<evidence type="ECO:0000313" key="3">
    <source>
        <dbReference type="Proteomes" id="UP000051574"/>
    </source>
</evidence>
<sequence length="106" mass="11783">ILDVKDLKIDSITDNDTQKKLAFDISESNGEFGSKLAIELPQGSKEYVVVIKYETSPKASGLQWLSPEQTAGKEHPYVFSQFEPIAARSFLPCQDTPSVKTKYQAT</sequence>
<dbReference type="GO" id="GO:0004301">
    <property type="term" value="F:epoxide hydrolase activity"/>
    <property type="evidence" value="ECO:0007669"/>
    <property type="project" value="TreeGrafter"/>
</dbReference>
<dbReference type="PANTHER" id="PTHR45726:SF3">
    <property type="entry name" value="LEUKOTRIENE A-4 HYDROLASE"/>
    <property type="match status" value="1"/>
</dbReference>
<name>A0A0T6AVZ4_9SCAR</name>
<feature type="non-terminal residue" evidence="2">
    <location>
        <position position="106"/>
    </location>
</feature>
<dbReference type="InterPro" id="IPR034015">
    <property type="entry name" value="M1_LTA4H"/>
</dbReference>
<organism evidence="2 3">
    <name type="scientific">Oryctes borbonicus</name>
    <dbReference type="NCBI Taxonomy" id="1629725"/>
    <lineage>
        <taxon>Eukaryota</taxon>
        <taxon>Metazoa</taxon>
        <taxon>Ecdysozoa</taxon>
        <taxon>Arthropoda</taxon>
        <taxon>Hexapoda</taxon>
        <taxon>Insecta</taxon>
        <taxon>Pterygota</taxon>
        <taxon>Neoptera</taxon>
        <taxon>Endopterygota</taxon>
        <taxon>Coleoptera</taxon>
        <taxon>Polyphaga</taxon>
        <taxon>Scarabaeiformia</taxon>
        <taxon>Scarabaeidae</taxon>
        <taxon>Dynastinae</taxon>
        <taxon>Oryctes</taxon>
    </lineage>
</organism>
<comment type="caution">
    <text evidence="2">The sequence shown here is derived from an EMBL/GenBank/DDBJ whole genome shotgun (WGS) entry which is preliminary data.</text>
</comment>
<reference evidence="2 3" key="1">
    <citation type="submission" date="2015-09" db="EMBL/GenBank/DDBJ databases">
        <title>Draft genome of the scarab beetle Oryctes borbonicus.</title>
        <authorList>
            <person name="Meyer J.M."/>
            <person name="Markov G.V."/>
            <person name="Baskaran P."/>
            <person name="Herrmann M."/>
            <person name="Sommer R.J."/>
            <person name="Roedelsperger C."/>
        </authorList>
    </citation>
    <scope>NUCLEOTIDE SEQUENCE [LARGE SCALE GENOMIC DNA]</scope>
    <source>
        <strain evidence="2">OB123</strain>
        <tissue evidence="2">Whole animal</tissue>
    </source>
</reference>
<dbReference type="Pfam" id="PF17900">
    <property type="entry name" value="Peptidase_M1_N"/>
    <property type="match status" value="1"/>
</dbReference>
<dbReference type="Gene3D" id="2.60.40.1730">
    <property type="entry name" value="tricorn interacting facor f3 domain"/>
    <property type="match status" value="1"/>
</dbReference>
<feature type="non-terminal residue" evidence="2">
    <location>
        <position position="1"/>
    </location>
</feature>
<dbReference type="InterPro" id="IPR042097">
    <property type="entry name" value="Aminopeptidase_N-like_N_sf"/>
</dbReference>
<dbReference type="GO" id="GO:0005829">
    <property type="term" value="C:cytosol"/>
    <property type="evidence" value="ECO:0007669"/>
    <property type="project" value="TreeGrafter"/>
</dbReference>
<proteinExistence type="predicted"/>
<dbReference type="GO" id="GO:0004177">
    <property type="term" value="F:aminopeptidase activity"/>
    <property type="evidence" value="ECO:0007669"/>
    <property type="project" value="TreeGrafter"/>
</dbReference>
<dbReference type="PANTHER" id="PTHR45726">
    <property type="entry name" value="LEUKOTRIENE A-4 HYDROLASE"/>
    <property type="match status" value="1"/>
</dbReference>
<feature type="domain" description="Aminopeptidase N-like N-terminal" evidence="1">
    <location>
        <begin position="1"/>
        <end position="105"/>
    </location>
</feature>
<evidence type="ECO:0000313" key="2">
    <source>
        <dbReference type="EMBL" id="KRT78997.1"/>
    </source>
</evidence>
<dbReference type="EMBL" id="LJIG01022732">
    <property type="protein sequence ID" value="KRT78997.1"/>
    <property type="molecule type" value="Genomic_DNA"/>
</dbReference>